<gene>
    <name evidence="2" type="ORF">OEZ79_01765</name>
</gene>
<evidence type="ECO:0000313" key="2">
    <source>
        <dbReference type="EMBL" id="MDC6636961.1"/>
    </source>
</evidence>
<organism evidence="2 3">
    <name type="scientific">Leclercia adecarboxylata</name>
    <dbReference type="NCBI Taxonomy" id="83655"/>
    <lineage>
        <taxon>Bacteria</taxon>
        <taxon>Pseudomonadati</taxon>
        <taxon>Pseudomonadota</taxon>
        <taxon>Gammaproteobacteria</taxon>
        <taxon>Enterobacterales</taxon>
        <taxon>Enterobacteriaceae</taxon>
        <taxon>Leclercia</taxon>
    </lineage>
</organism>
<keyword evidence="1" id="KW-0812">Transmembrane</keyword>
<comment type="caution">
    <text evidence="2">The sequence shown here is derived from an EMBL/GenBank/DDBJ whole genome shotgun (WGS) entry which is preliminary data.</text>
</comment>
<dbReference type="AlphaFoldDB" id="A0A9X3Y795"/>
<evidence type="ECO:0000313" key="3">
    <source>
        <dbReference type="Proteomes" id="UP001149314"/>
    </source>
</evidence>
<dbReference type="OrthoDB" id="8964452at2"/>
<evidence type="ECO:0000256" key="1">
    <source>
        <dbReference type="SAM" id="Phobius"/>
    </source>
</evidence>
<dbReference type="KEGG" id="lax:APT61_09870"/>
<keyword evidence="1" id="KW-1133">Transmembrane helix</keyword>
<name>A0A9X3Y795_9ENTR</name>
<keyword evidence="1" id="KW-0472">Membrane</keyword>
<proteinExistence type="predicted"/>
<sequence length="389" mass="43587">MPVNIKKIPEEKPLPVAPNKLRWLFAIVLCVIAGVVVVPTLWPKYLPTRSEWFWFCTLMLPLSIGVTGYIIRLRRYENKRDSVLCWNRLYQKQYEAQISLGQKAVGMLGMSYVTPVANNKLAVALLRGGRGLQTHYLPEIQSTITTASLPLLPKEDYLTRLESILTTVIGQLHSELIQFTGKLFVRIHHDGVLDSEQILAVWQKVFPASCPVTDINVSTDNNGLMWIDEWLDRQDDALVLSVESNLFLQARDQQAESVSALLLASSAWLTRYRVMPQTWIHRPVRISTPEEDVAEVALWGKITPAVPWFFWRAQVKSSVLAEALIAMDKSALLSEKKGEMVLEDTFGRPGAAVGNITLICACEHAVASGLAQWLITSAKSTQMAIIRPA</sequence>
<dbReference type="Proteomes" id="UP001149314">
    <property type="component" value="Unassembled WGS sequence"/>
</dbReference>
<dbReference type="RefSeq" id="WP_032611096.1">
    <property type="nucleotide sequence ID" value="NZ_CBCYCG010000002.1"/>
</dbReference>
<protein>
    <submittedName>
        <fullName evidence="2">Uncharacterized protein</fullName>
    </submittedName>
</protein>
<feature type="transmembrane region" description="Helical" evidence="1">
    <location>
        <begin position="21"/>
        <end position="40"/>
    </location>
</feature>
<dbReference type="EMBL" id="JAOURS010000001">
    <property type="protein sequence ID" value="MDC6636961.1"/>
    <property type="molecule type" value="Genomic_DNA"/>
</dbReference>
<feature type="transmembrane region" description="Helical" evidence="1">
    <location>
        <begin position="52"/>
        <end position="71"/>
    </location>
</feature>
<dbReference type="GeneID" id="30332213"/>
<reference evidence="2" key="1">
    <citation type="journal article" date="2023" name="Genes Genomics">
        <title>Genomic insights of Leclercia adecarboxylata strains linked to an outbreak in public hospitals in Mexico.</title>
        <authorList>
            <person name="Barrios-Villa E."/>
            <person name="Pacheco-Flores B."/>
            <person name="Lozano-Zarain P."/>
            <person name="Del Campo-Ortega R."/>
            <person name="de Jesus Ascencio-Montiel I."/>
            <person name="Gonzalez-Leon M."/>
            <person name="Camorlinga-Ponce M."/>
            <person name="Gaytan Cervantes F.J."/>
            <person name="Gonzalez Torres C."/>
            <person name="Aguilar E."/>
            <person name="Gonzalez Ibarra J."/>
            <person name="Torres Lopez F.J."/>
            <person name="Rosas-Vargas H."/>
            <person name="Gonzalez-Bonilla C.R."/>
            <person name="Del Carmen Rocha-Gracia R."/>
        </authorList>
    </citation>
    <scope>NUCLEOTIDE SEQUENCE</scope>
    <source>
        <strain evidence="2">Lac40</strain>
    </source>
</reference>
<accession>A0A9X3Y795</accession>